<gene>
    <name evidence="1" type="ORF">ACFQMF_03200</name>
</gene>
<proteinExistence type="predicted"/>
<evidence type="ECO:0008006" key="3">
    <source>
        <dbReference type="Google" id="ProtNLM"/>
    </source>
</evidence>
<accession>A0ABD6AHR1</accession>
<dbReference type="RefSeq" id="WP_256407739.1">
    <property type="nucleotide sequence ID" value="NZ_JANHDN010000001.1"/>
</dbReference>
<evidence type="ECO:0000313" key="2">
    <source>
        <dbReference type="Proteomes" id="UP001596545"/>
    </source>
</evidence>
<name>A0ABD6AHR1_9EURY</name>
<protein>
    <recommendedName>
        <fullName evidence="3">PD(D/E)XK endonuclease domain-containing protein</fullName>
    </recommendedName>
</protein>
<organism evidence="1 2">
    <name type="scientific">Halorubrum rutilum</name>
    <dbReference type="NCBI Taxonomy" id="1364933"/>
    <lineage>
        <taxon>Archaea</taxon>
        <taxon>Methanobacteriati</taxon>
        <taxon>Methanobacteriota</taxon>
        <taxon>Stenosarchaea group</taxon>
        <taxon>Halobacteria</taxon>
        <taxon>Halobacteriales</taxon>
        <taxon>Haloferacaceae</taxon>
        <taxon>Halorubrum</taxon>
    </lineage>
</organism>
<evidence type="ECO:0000313" key="1">
    <source>
        <dbReference type="EMBL" id="MFC7323585.1"/>
    </source>
</evidence>
<sequence length="186" mass="21215">MPVSVEVTPRYVRRARQISQERMGSFEDNDEWYSDAGEQGWGHEAHKRHFIGALGEMAFAIYYDLQVDTETFSRTDGGSDFRVRFAERDASDETVEVDVKCSPAENPDLIVETDSVDADYYVQCRLPHGPPENDERTTVEMLGGATKEMLLNREPRRSLKYGHYNYHVGPEYLLELPPPGAVQPIE</sequence>
<keyword evidence="2" id="KW-1185">Reference proteome</keyword>
<comment type="caution">
    <text evidence="1">The sequence shown here is derived from an EMBL/GenBank/DDBJ whole genome shotgun (WGS) entry which is preliminary data.</text>
</comment>
<dbReference type="EMBL" id="JBHTBL010000002">
    <property type="protein sequence ID" value="MFC7323585.1"/>
    <property type="molecule type" value="Genomic_DNA"/>
</dbReference>
<dbReference type="Proteomes" id="UP001596545">
    <property type="component" value="Unassembled WGS sequence"/>
</dbReference>
<reference evidence="1 2" key="1">
    <citation type="journal article" date="2019" name="Int. J. Syst. Evol. Microbiol.">
        <title>The Global Catalogue of Microorganisms (GCM) 10K type strain sequencing project: providing services to taxonomists for standard genome sequencing and annotation.</title>
        <authorList>
            <consortium name="The Broad Institute Genomics Platform"/>
            <consortium name="The Broad Institute Genome Sequencing Center for Infectious Disease"/>
            <person name="Wu L."/>
            <person name="Ma J."/>
        </authorList>
    </citation>
    <scope>NUCLEOTIDE SEQUENCE [LARGE SCALE GENOMIC DNA]</scope>
    <source>
        <strain evidence="1 2">CGMCC 1.12554</strain>
    </source>
</reference>
<dbReference type="AlphaFoldDB" id="A0ABD6AHR1"/>